<keyword evidence="2" id="KW-1185">Reference proteome</keyword>
<dbReference type="Proteomes" id="UP001596137">
    <property type="component" value="Unassembled WGS sequence"/>
</dbReference>
<organism evidence="1 2">
    <name type="scientific">Sphaerisporangium aureirubrum</name>
    <dbReference type="NCBI Taxonomy" id="1544736"/>
    <lineage>
        <taxon>Bacteria</taxon>
        <taxon>Bacillati</taxon>
        <taxon>Actinomycetota</taxon>
        <taxon>Actinomycetes</taxon>
        <taxon>Streptosporangiales</taxon>
        <taxon>Streptosporangiaceae</taxon>
        <taxon>Sphaerisporangium</taxon>
    </lineage>
</organism>
<accession>A0ABW1NWW0</accession>
<name>A0ABW1NWW0_9ACTN</name>
<evidence type="ECO:0008006" key="3">
    <source>
        <dbReference type="Google" id="ProtNLM"/>
    </source>
</evidence>
<dbReference type="EMBL" id="JBHSRF010000146">
    <property type="protein sequence ID" value="MFC6087476.1"/>
    <property type="molecule type" value="Genomic_DNA"/>
</dbReference>
<dbReference type="RefSeq" id="WP_380763762.1">
    <property type="nucleotide sequence ID" value="NZ_JBHSRF010000146.1"/>
</dbReference>
<evidence type="ECO:0000313" key="1">
    <source>
        <dbReference type="EMBL" id="MFC6087476.1"/>
    </source>
</evidence>
<evidence type="ECO:0000313" key="2">
    <source>
        <dbReference type="Proteomes" id="UP001596137"/>
    </source>
</evidence>
<proteinExistence type="predicted"/>
<protein>
    <recommendedName>
        <fullName evidence="3">Allene oxide cyclase barrel-like domain-containing protein</fullName>
    </recommendedName>
</protein>
<sequence>MVNVVTELLDPNAMSRYLSGVADVEDAGDLYEIETDADGWVGTGDNGIAIDDTDGERFLIKYELWDGAPPPLASWDDSWSGSVRLESGKVRAVSQYSGDESYGAEFDLGRPEAAWQVRVHRKYLRHEEFTADVVGVTLLKLQFWPAAQA</sequence>
<gene>
    <name evidence="1" type="ORF">ACFP1K_40365</name>
</gene>
<reference evidence="2" key="1">
    <citation type="journal article" date="2019" name="Int. J. Syst. Evol. Microbiol.">
        <title>The Global Catalogue of Microorganisms (GCM) 10K type strain sequencing project: providing services to taxonomists for standard genome sequencing and annotation.</title>
        <authorList>
            <consortium name="The Broad Institute Genomics Platform"/>
            <consortium name="The Broad Institute Genome Sequencing Center for Infectious Disease"/>
            <person name="Wu L."/>
            <person name="Ma J."/>
        </authorList>
    </citation>
    <scope>NUCLEOTIDE SEQUENCE [LARGE SCALE GENOMIC DNA]</scope>
    <source>
        <strain evidence="2">JCM 30346</strain>
    </source>
</reference>
<comment type="caution">
    <text evidence="1">The sequence shown here is derived from an EMBL/GenBank/DDBJ whole genome shotgun (WGS) entry which is preliminary data.</text>
</comment>